<dbReference type="AlphaFoldDB" id="A0AAV7H6J3"/>
<keyword evidence="2" id="KW-1185">Reference proteome</keyword>
<accession>A0AAV7H6J3</accession>
<dbReference type="Proteomes" id="UP000775213">
    <property type="component" value="Unassembled WGS sequence"/>
</dbReference>
<dbReference type="EMBL" id="JAGFBR010000008">
    <property type="protein sequence ID" value="KAH0463193.1"/>
    <property type="molecule type" value="Genomic_DNA"/>
</dbReference>
<name>A0AAV7H6J3_DENCH</name>
<evidence type="ECO:0000313" key="2">
    <source>
        <dbReference type="Proteomes" id="UP000775213"/>
    </source>
</evidence>
<evidence type="ECO:0000313" key="1">
    <source>
        <dbReference type="EMBL" id="KAH0463193.1"/>
    </source>
</evidence>
<gene>
    <name evidence="1" type="ORF">IEQ34_007775</name>
</gene>
<protein>
    <submittedName>
        <fullName evidence="1">Uncharacterized protein</fullName>
    </submittedName>
</protein>
<comment type="caution">
    <text evidence="1">The sequence shown here is derived from an EMBL/GenBank/DDBJ whole genome shotgun (WGS) entry which is preliminary data.</text>
</comment>
<proteinExistence type="predicted"/>
<reference evidence="1 2" key="1">
    <citation type="journal article" date="2021" name="Hortic Res">
        <title>Chromosome-scale assembly of the Dendrobium chrysotoxum genome enhances the understanding of orchid evolution.</title>
        <authorList>
            <person name="Zhang Y."/>
            <person name="Zhang G.Q."/>
            <person name="Zhang D."/>
            <person name="Liu X.D."/>
            <person name="Xu X.Y."/>
            <person name="Sun W.H."/>
            <person name="Yu X."/>
            <person name="Zhu X."/>
            <person name="Wang Z.W."/>
            <person name="Zhao X."/>
            <person name="Zhong W.Y."/>
            <person name="Chen H."/>
            <person name="Yin W.L."/>
            <person name="Huang T."/>
            <person name="Niu S.C."/>
            <person name="Liu Z.J."/>
        </authorList>
    </citation>
    <scope>NUCLEOTIDE SEQUENCE [LARGE SCALE GENOMIC DNA]</scope>
    <source>
        <strain evidence="1">Lindl</strain>
    </source>
</reference>
<organism evidence="1 2">
    <name type="scientific">Dendrobium chrysotoxum</name>
    <name type="common">Orchid</name>
    <dbReference type="NCBI Taxonomy" id="161865"/>
    <lineage>
        <taxon>Eukaryota</taxon>
        <taxon>Viridiplantae</taxon>
        <taxon>Streptophyta</taxon>
        <taxon>Embryophyta</taxon>
        <taxon>Tracheophyta</taxon>
        <taxon>Spermatophyta</taxon>
        <taxon>Magnoliopsida</taxon>
        <taxon>Liliopsida</taxon>
        <taxon>Asparagales</taxon>
        <taxon>Orchidaceae</taxon>
        <taxon>Epidendroideae</taxon>
        <taxon>Malaxideae</taxon>
        <taxon>Dendrobiinae</taxon>
        <taxon>Dendrobium</taxon>
    </lineage>
</organism>
<sequence length="87" mass="10386">MPPRLHFLSSFQQLSITCVLQLCKLPDLPSSLYLCFSNYYYSMFEIKENNSQYSKISSTFFVKIRKAYFFEDECAQWKAMIIRTNNK</sequence>